<name>A0A8H3KXM0_9GLOM</name>
<dbReference type="AlphaFoldDB" id="A0A8H3KXM0"/>
<accession>A0A8H3KXM0</accession>
<organism evidence="1 2">
    <name type="scientific">Rhizophagus clarus</name>
    <dbReference type="NCBI Taxonomy" id="94130"/>
    <lineage>
        <taxon>Eukaryota</taxon>
        <taxon>Fungi</taxon>
        <taxon>Fungi incertae sedis</taxon>
        <taxon>Mucoromycota</taxon>
        <taxon>Glomeromycotina</taxon>
        <taxon>Glomeromycetes</taxon>
        <taxon>Glomerales</taxon>
        <taxon>Glomeraceae</taxon>
        <taxon>Rhizophagus</taxon>
    </lineage>
</organism>
<gene>
    <name evidence="1" type="ORF">RCL2_000520500</name>
</gene>
<dbReference type="Proteomes" id="UP000615446">
    <property type="component" value="Unassembled WGS sequence"/>
</dbReference>
<evidence type="ECO:0000313" key="1">
    <source>
        <dbReference type="EMBL" id="GES77873.1"/>
    </source>
</evidence>
<proteinExistence type="predicted"/>
<evidence type="ECO:0000313" key="2">
    <source>
        <dbReference type="Proteomes" id="UP000615446"/>
    </source>
</evidence>
<reference evidence="1" key="1">
    <citation type="submission" date="2019-10" db="EMBL/GenBank/DDBJ databases">
        <title>Conservation and host-specific expression of non-tandemly repeated heterogenous ribosome RNA gene in arbuscular mycorrhizal fungi.</title>
        <authorList>
            <person name="Maeda T."/>
            <person name="Kobayashi Y."/>
            <person name="Nakagawa T."/>
            <person name="Ezawa T."/>
            <person name="Yamaguchi K."/>
            <person name="Bino T."/>
            <person name="Nishimoto Y."/>
            <person name="Shigenobu S."/>
            <person name="Kawaguchi M."/>
        </authorList>
    </citation>
    <scope>NUCLEOTIDE SEQUENCE</scope>
    <source>
        <strain evidence="1">HR1</strain>
    </source>
</reference>
<comment type="caution">
    <text evidence="1">The sequence shown here is derived from an EMBL/GenBank/DDBJ whole genome shotgun (WGS) entry which is preliminary data.</text>
</comment>
<sequence>MKIKTTQTVDWIQNRNRMNAPILQRIRLSANDTAVDKMVLDDQRYNIGNDVNPSVYLCCITCCATTFFKHVAHLWENMVLEIA</sequence>
<dbReference type="EMBL" id="BLAL01000034">
    <property type="protein sequence ID" value="GES77873.1"/>
    <property type="molecule type" value="Genomic_DNA"/>
</dbReference>
<protein>
    <submittedName>
        <fullName evidence="1">Uncharacterized protein</fullName>
    </submittedName>
</protein>